<feature type="transmembrane region" description="Helical" evidence="1">
    <location>
        <begin position="343"/>
        <end position="361"/>
    </location>
</feature>
<dbReference type="EMBL" id="JBHUGI010000002">
    <property type="protein sequence ID" value="MFD1926528.1"/>
    <property type="molecule type" value="Genomic_DNA"/>
</dbReference>
<dbReference type="Pfam" id="PF01966">
    <property type="entry name" value="HD"/>
    <property type="match status" value="1"/>
</dbReference>
<dbReference type="RefSeq" id="WP_381535186.1">
    <property type="nucleotide sequence ID" value="NZ_JBHUGI010000002.1"/>
</dbReference>
<feature type="transmembrane region" description="Helical" evidence="1">
    <location>
        <begin position="315"/>
        <end position="337"/>
    </location>
</feature>
<feature type="domain" description="HD/PDEase" evidence="2">
    <location>
        <begin position="503"/>
        <end position="658"/>
    </location>
</feature>
<dbReference type="Proteomes" id="UP001597218">
    <property type="component" value="Unassembled WGS sequence"/>
</dbReference>
<dbReference type="InterPro" id="IPR006675">
    <property type="entry name" value="HDIG_dom"/>
</dbReference>
<dbReference type="Gene3D" id="1.10.3210.10">
    <property type="entry name" value="Hypothetical protein af1432"/>
    <property type="match status" value="1"/>
</dbReference>
<feature type="transmembrane region" description="Helical" evidence="1">
    <location>
        <begin position="20"/>
        <end position="40"/>
    </location>
</feature>
<feature type="transmembrane region" description="Helical" evidence="1">
    <location>
        <begin position="389"/>
        <end position="410"/>
    </location>
</feature>
<feature type="transmembrane region" description="Helical" evidence="1">
    <location>
        <begin position="285"/>
        <end position="303"/>
    </location>
</feature>
<name>A0ABW4SAN4_9BACL</name>
<comment type="caution">
    <text evidence="3">The sequence shown here is derived from an EMBL/GenBank/DDBJ whole genome shotgun (WGS) entry which is preliminary data.</text>
</comment>
<protein>
    <submittedName>
        <fullName evidence="3">HD family phosphohydrolase</fullName>
    </submittedName>
</protein>
<keyword evidence="4" id="KW-1185">Reference proteome</keyword>
<dbReference type="Pfam" id="PF07697">
    <property type="entry name" value="7TMR-HDED"/>
    <property type="match status" value="1"/>
</dbReference>
<keyword evidence="1" id="KW-0472">Membrane</keyword>
<evidence type="ECO:0000259" key="2">
    <source>
        <dbReference type="SMART" id="SM00471"/>
    </source>
</evidence>
<gene>
    <name evidence="3" type="ORF">ACFSFY_00375</name>
</gene>
<dbReference type="SMART" id="SM00471">
    <property type="entry name" value="HDc"/>
    <property type="match status" value="1"/>
</dbReference>
<dbReference type="InterPro" id="IPR011621">
    <property type="entry name" value="Metal-dep_PHydrolase_7TM_intra"/>
</dbReference>
<evidence type="ECO:0000313" key="3">
    <source>
        <dbReference type="EMBL" id="MFD1926528.1"/>
    </source>
</evidence>
<feature type="transmembrane region" description="Helical" evidence="1">
    <location>
        <begin position="450"/>
        <end position="474"/>
    </location>
</feature>
<organism evidence="3 4">
    <name type="scientific">Sporosarcina siberiensis</name>
    <dbReference type="NCBI Taxonomy" id="1365606"/>
    <lineage>
        <taxon>Bacteria</taxon>
        <taxon>Bacillati</taxon>
        <taxon>Bacillota</taxon>
        <taxon>Bacilli</taxon>
        <taxon>Bacillales</taxon>
        <taxon>Caryophanaceae</taxon>
        <taxon>Sporosarcina</taxon>
    </lineage>
</organism>
<dbReference type="InterPro" id="IPR006674">
    <property type="entry name" value="HD_domain"/>
</dbReference>
<evidence type="ECO:0000313" key="4">
    <source>
        <dbReference type="Proteomes" id="UP001597218"/>
    </source>
</evidence>
<dbReference type="SUPFAM" id="SSF109604">
    <property type="entry name" value="HD-domain/PDEase-like"/>
    <property type="match status" value="1"/>
</dbReference>
<dbReference type="PANTHER" id="PTHR36442">
    <property type="entry name" value="CYCLIC-DI-AMP PHOSPHODIESTERASE PGPH"/>
    <property type="match status" value="1"/>
</dbReference>
<dbReference type="NCBIfam" id="TIGR00277">
    <property type="entry name" value="HDIG"/>
    <property type="match status" value="1"/>
</dbReference>
<feature type="transmembrane region" description="Helical" evidence="1">
    <location>
        <begin position="417"/>
        <end position="438"/>
    </location>
</feature>
<dbReference type="Pfam" id="PF07698">
    <property type="entry name" value="7TM-7TMR_HD"/>
    <property type="match status" value="1"/>
</dbReference>
<keyword evidence="1" id="KW-0812">Transmembrane</keyword>
<reference evidence="4" key="1">
    <citation type="journal article" date="2019" name="Int. J. Syst. Evol. Microbiol.">
        <title>The Global Catalogue of Microorganisms (GCM) 10K type strain sequencing project: providing services to taxonomists for standard genome sequencing and annotation.</title>
        <authorList>
            <consortium name="The Broad Institute Genomics Platform"/>
            <consortium name="The Broad Institute Genome Sequencing Center for Infectious Disease"/>
            <person name="Wu L."/>
            <person name="Ma J."/>
        </authorList>
    </citation>
    <scope>NUCLEOTIDE SEQUENCE [LARGE SCALE GENOMIC DNA]</scope>
    <source>
        <strain evidence="4">CGMCC 4.7177</strain>
    </source>
</reference>
<accession>A0ABW4SAN4</accession>
<dbReference type="CDD" id="cd00077">
    <property type="entry name" value="HDc"/>
    <property type="match status" value="1"/>
</dbReference>
<evidence type="ECO:0000256" key="1">
    <source>
        <dbReference type="SAM" id="Phobius"/>
    </source>
</evidence>
<sequence length="711" mass="79371">MFQPMGKFLKLLKSLKFNYLSLFLLSLSGIILFSLLYSGIKEETYKLTEFQISPETIRSIKTIEDTVKTEQDRERAALEVSANYQFDEDVAKNRQSIATLLFDMVIEVKNNAAADALKTDAPKKSEKELVKVLREKLVAFEEKESSMRLNDEALASLLGQDVSSLHSMQKALVTILGEELSKPVRTSDLTAVKYEVERKLRLSNSIPTNVMQTVIQIGRSAIVETETINEEVTKARIEQAKADVEPTRILLGQVVVREGQFIDREIYRQLELLGLLTNESSIKPIAGSLLFTLLISSTIYVHFRTWRENSVVKKKSLLIVLTVFLLLVILMKLTSLIEKDFDVLVAFLFPTALAPMLVRLLTNERLALMTTIITAATAGVMLQEGFASIIQMEVALYILFGGLMGIYLLGNGGKRSTILTASVGVALSNMLFLAFYLLMTQSTYNLTELMFYAIAAITSGVLSGALTIGLMPFFETVFRLMSDMRLIELSNPNHPLLKKVLTETPGTYHHSVMVANLSDAACESIGANGLLARVGSYYHDIGKTIRPGFFIENQHAGQNPHDALPPEKSRDIIVSHAEDGAKLLEKHKMPSEIIDIARQHHGTSLLKYFFVKARDSGIEVTEEDYRYAGPKPQTREIAIISIADSVEAAVRSMKDPTSEKIASLVHSIINDKLNDGQFDDCDLSMKELRTVERVICETLNGIFHNRIEYPD</sequence>
<keyword evidence="1" id="KW-1133">Transmembrane helix</keyword>
<proteinExistence type="predicted"/>
<dbReference type="InterPro" id="IPR011624">
    <property type="entry name" value="Metal-dep_PHydrolase_7TM_extra"/>
</dbReference>
<dbReference type="InterPro" id="IPR052722">
    <property type="entry name" value="PgpH_phosphodiesterase"/>
</dbReference>
<dbReference type="InterPro" id="IPR003607">
    <property type="entry name" value="HD/PDEase_dom"/>
</dbReference>
<dbReference type="PANTHER" id="PTHR36442:SF1">
    <property type="entry name" value="CYCLIC-DI-AMP PHOSPHODIESTERASE PGPH"/>
    <property type="match status" value="1"/>
</dbReference>